<protein>
    <submittedName>
        <fullName evidence="1">DNA alkylation repair protein</fullName>
    </submittedName>
</protein>
<dbReference type="SUPFAM" id="SSF48371">
    <property type="entry name" value="ARM repeat"/>
    <property type="match status" value="1"/>
</dbReference>
<dbReference type="Gene3D" id="1.25.10.90">
    <property type="match status" value="1"/>
</dbReference>
<dbReference type="CDD" id="cd06561">
    <property type="entry name" value="AlkD_like"/>
    <property type="match status" value="1"/>
</dbReference>
<dbReference type="Proteomes" id="UP000824162">
    <property type="component" value="Unassembled WGS sequence"/>
</dbReference>
<dbReference type="AlphaFoldDB" id="A0A9D1PQB7"/>
<dbReference type="PANTHER" id="PTHR34070:SF1">
    <property type="entry name" value="DNA ALKYLATION REPAIR PROTEIN"/>
    <property type="match status" value="1"/>
</dbReference>
<reference evidence="1" key="2">
    <citation type="submission" date="2021-04" db="EMBL/GenBank/DDBJ databases">
        <authorList>
            <person name="Gilroy R."/>
        </authorList>
    </citation>
    <scope>NUCLEOTIDE SEQUENCE</scope>
    <source>
        <strain evidence="1">5790</strain>
    </source>
</reference>
<sequence>MERRRYNEFLKRLKSLAEEDYKSFSGKITPGSCARIMGVRVPALRSIAKEIAKDRPEEFIGYVLSSLEKEKMTHEEIVVFGLVIGYAKFDFNKFCEFAAAFSEYVCNWACCDVPVSSFKLIAKYTEEYKPEAERLLKSPNPWVQRVGVVTLLDYYLESPENAEYALNMINNLSSDEYYVMMAQAWLIATAAAKQRDIAVDFLKRGTSLSSDVKKMTIRKIRDSFRISPDDKELLSGLLG</sequence>
<organism evidence="1 2">
    <name type="scientific">Candidatus Monoglobus merdigallinarum</name>
    <dbReference type="NCBI Taxonomy" id="2838698"/>
    <lineage>
        <taxon>Bacteria</taxon>
        <taxon>Bacillati</taxon>
        <taxon>Bacillota</taxon>
        <taxon>Clostridia</taxon>
        <taxon>Monoglobales</taxon>
        <taxon>Monoglobaceae</taxon>
        <taxon>Monoglobus</taxon>
    </lineage>
</organism>
<proteinExistence type="predicted"/>
<comment type="caution">
    <text evidence="1">The sequence shown here is derived from an EMBL/GenBank/DDBJ whole genome shotgun (WGS) entry which is preliminary data.</text>
</comment>
<reference evidence="1" key="1">
    <citation type="journal article" date="2021" name="PeerJ">
        <title>Extensive microbial diversity within the chicken gut microbiome revealed by metagenomics and culture.</title>
        <authorList>
            <person name="Gilroy R."/>
            <person name="Ravi A."/>
            <person name="Getino M."/>
            <person name="Pursley I."/>
            <person name="Horton D.L."/>
            <person name="Alikhan N.F."/>
            <person name="Baker D."/>
            <person name="Gharbi K."/>
            <person name="Hall N."/>
            <person name="Watson M."/>
            <person name="Adriaenssens E.M."/>
            <person name="Foster-Nyarko E."/>
            <person name="Jarju S."/>
            <person name="Secka A."/>
            <person name="Antonio M."/>
            <person name="Oren A."/>
            <person name="Chaudhuri R.R."/>
            <person name="La Ragione R."/>
            <person name="Hildebrand F."/>
            <person name="Pallen M.J."/>
        </authorList>
    </citation>
    <scope>NUCLEOTIDE SEQUENCE</scope>
    <source>
        <strain evidence="1">5790</strain>
    </source>
</reference>
<dbReference type="InterPro" id="IPR014825">
    <property type="entry name" value="DNA_alkylation"/>
</dbReference>
<name>A0A9D1PQB7_9FIRM</name>
<evidence type="ECO:0000313" key="1">
    <source>
        <dbReference type="EMBL" id="HIV85196.1"/>
    </source>
</evidence>
<dbReference type="InterPro" id="IPR016024">
    <property type="entry name" value="ARM-type_fold"/>
</dbReference>
<accession>A0A9D1PQB7</accession>
<dbReference type="Pfam" id="PF08713">
    <property type="entry name" value="DNA_alkylation"/>
    <property type="match status" value="1"/>
</dbReference>
<dbReference type="PANTHER" id="PTHR34070">
    <property type="entry name" value="ARMADILLO-TYPE FOLD"/>
    <property type="match status" value="1"/>
</dbReference>
<evidence type="ECO:0000313" key="2">
    <source>
        <dbReference type="Proteomes" id="UP000824162"/>
    </source>
</evidence>
<gene>
    <name evidence="1" type="ORF">H9900_00115</name>
</gene>
<dbReference type="EMBL" id="DXIJ01000002">
    <property type="protein sequence ID" value="HIV85196.1"/>
    <property type="molecule type" value="Genomic_DNA"/>
</dbReference>